<accession>A0ABW2GC48</accession>
<gene>
    <name evidence="2" type="ORF">ACFQLX_03605</name>
</gene>
<evidence type="ECO:0000313" key="3">
    <source>
        <dbReference type="Proteomes" id="UP001596413"/>
    </source>
</evidence>
<dbReference type="InterPro" id="IPR048770">
    <property type="entry name" value="SoFic-like_C"/>
</dbReference>
<organism evidence="2 3">
    <name type="scientific">Streptomyces polyrhachis</name>
    <dbReference type="NCBI Taxonomy" id="1282885"/>
    <lineage>
        <taxon>Bacteria</taxon>
        <taxon>Bacillati</taxon>
        <taxon>Actinomycetota</taxon>
        <taxon>Actinomycetes</taxon>
        <taxon>Kitasatosporales</taxon>
        <taxon>Streptomycetaceae</taxon>
        <taxon>Streptomyces</taxon>
    </lineage>
</organism>
<dbReference type="EMBL" id="JBHSZO010000004">
    <property type="protein sequence ID" value="MFC7217261.1"/>
    <property type="molecule type" value="Genomic_DNA"/>
</dbReference>
<feature type="domain" description="Adenylyltransferase SoFic-like C-terminal" evidence="1">
    <location>
        <begin position="56"/>
        <end position="95"/>
    </location>
</feature>
<protein>
    <recommendedName>
        <fullName evidence="1">Adenylyltransferase SoFic-like C-terminal domain-containing protein</fullName>
    </recommendedName>
</protein>
<comment type="caution">
    <text evidence="2">The sequence shown here is derived from an EMBL/GenBank/DDBJ whole genome shotgun (WGS) entry which is preliminary data.</text>
</comment>
<evidence type="ECO:0000313" key="2">
    <source>
        <dbReference type="EMBL" id="MFC7217261.1"/>
    </source>
</evidence>
<dbReference type="Proteomes" id="UP001596413">
    <property type="component" value="Unassembled WGS sequence"/>
</dbReference>
<name>A0ABW2GC48_9ACTN</name>
<reference evidence="3" key="1">
    <citation type="journal article" date="2019" name="Int. J. Syst. Evol. Microbiol.">
        <title>The Global Catalogue of Microorganisms (GCM) 10K type strain sequencing project: providing services to taxonomists for standard genome sequencing and annotation.</title>
        <authorList>
            <consortium name="The Broad Institute Genomics Platform"/>
            <consortium name="The Broad Institute Genome Sequencing Center for Infectious Disease"/>
            <person name="Wu L."/>
            <person name="Ma J."/>
        </authorList>
    </citation>
    <scope>NUCLEOTIDE SEQUENCE [LARGE SCALE GENOMIC DNA]</scope>
    <source>
        <strain evidence="3">CGMCC 1.13681</strain>
    </source>
</reference>
<dbReference type="RefSeq" id="WP_386411814.1">
    <property type="nucleotide sequence ID" value="NZ_JBHSZO010000004.1"/>
</dbReference>
<sequence length="115" mass="12680">MTAEGSWIDWILYMLDIVRESATSTTRKIGAIRTCQDDIAKRARAVTPGGRDARFLAVLFEQPCCRISTVVNRCDVSRQTASSWLHALVETGILFSSPGSAMRPNAVGWRPSNAH</sequence>
<evidence type="ECO:0000259" key="1">
    <source>
        <dbReference type="Pfam" id="PF21248"/>
    </source>
</evidence>
<dbReference type="Pfam" id="PF21248">
    <property type="entry name" value="SoFic-like_C"/>
    <property type="match status" value="1"/>
</dbReference>
<proteinExistence type="predicted"/>
<keyword evidence="3" id="KW-1185">Reference proteome</keyword>